<reference evidence="2 3" key="1">
    <citation type="submission" date="2018-05" db="EMBL/GenBank/DDBJ databases">
        <title>Flavobacterium sp. MEBiC07310.</title>
        <authorList>
            <person name="Baek K."/>
        </authorList>
    </citation>
    <scope>NUCLEOTIDE SEQUENCE [LARGE SCALE GENOMIC DNA]</scope>
    <source>
        <strain evidence="2 3">MEBiC07310</strain>
    </source>
</reference>
<dbReference type="Proteomes" id="UP000245429">
    <property type="component" value="Chromosome"/>
</dbReference>
<dbReference type="PANTHER" id="PTHR22916:SF3">
    <property type="entry name" value="UDP-GLCNAC:BETAGAL BETA-1,3-N-ACETYLGLUCOSAMINYLTRANSFERASE-LIKE PROTEIN 1"/>
    <property type="match status" value="1"/>
</dbReference>
<feature type="domain" description="Glycosyltransferase 2-like" evidence="1">
    <location>
        <begin position="5"/>
        <end position="128"/>
    </location>
</feature>
<dbReference type="CDD" id="cd00761">
    <property type="entry name" value="Glyco_tranf_GTA_type"/>
    <property type="match status" value="1"/>
</dbReference>
<dbReference type="EMBL" id="CP029463">
    <property type="protein sequence ID" value="AWM12627.1"/>
    <property type="molecule type" value="Genomic_DNA"/>
</dbReference>
<dbReference type="Pfam" id="PF00535">
    <property type="entry name" value="Glycos_transf_2"/>
    <property type="match status" value="1"/>
</dbReference>
<accession>A0A2U8QR71</accession>
<protein>
    <recommendedName>
        <fullName evidence="1">Glycosyltransferase 2-like domain-containing protein</fullName>
    </recommendedName>
</protein>
<dbReference type="GO" id="GO:0016758">
    <property type="term" value="F:hexosyltransferase activity"/>
    <property type="evidence" value="ECO:0007669"/>
    <property type="project" value="UniProtKB-ARBA"/>
</dbReference>
<dbReference type="OrthoDB" id="6307329at2"/>
<dbReference type="AlphaFoldDB" id="A0A2U8QR71"/>
<dbReference type="InterPro" id="IPR029044">
    <property type="entry name" value="Nucleotide-diphossugar_trans"/>
</dbReference>
<name>A0A2U8QR71_9FLAO</name>
<dbReference type="KEGG" id="fse:DI487_01250"/>
<organism evidence="2 3">
    <name type="scientific">Flavobacterium sediminis</name>
    <dbReference type="NCBI Taxonomy" id="2201181"/>
    <lineage>
        <taxon>Bacteria</taxon>
        <taxon>Pseudomonadati</taxon>
        <taxon>Bacteroidota</taxon>
        <taxon>Flavobacteriia</taxon>
        <taxon>Flavobacteriales</taxon>
        <taxon>Flavobacteriaceae</taxon>
        <taxon>Flavobacterium</taxon>
    </lineage>
</organism>
<sequence length="309" mass="36019">MPKISIIIPLYNKGFIFQKTLESVLQQSFTDFELIVVNDGSDDNSVEILKSYHDSRIKLYHQDNQGVGTARNFGIEKATSELIAFLDADDYWLPDHLEEIYLLYQDFPDCGIYASRYFMKIATHKNVRTFYKNIAQDFRGVVNNFFDASLPYRIGLTSSLAIPKSIFTEKRFNPTVTSGQDLELYTKIALEYPVALTSAFTVEYNFSLDNQLSKTPITRKRLMNFEQFSEKEKSNGSLQRFLDLYRLEYAMQFKIAGDLERSEHYFKTIKTSIPFKTKLLYKMPGSVLKKLLRFKQFLRSKGFDFSIYN</sequence>
<keyword evidence="3" id="KW-1185">Reference proteome</keyword>
<evidence type="ECO:0000259" key="1">
    <source>
        <dbReference type="Pfam" id="PF00535"/>
    </source>
</evidence>
<dbReference type="Gene3D" id="3.90.550.10">
    <property type="entry name" value="Spore Coat Polysaccharide Biosynthesis Protein SpsA, Chain A"/>
    <property type="match status" value="1"/>
</dbReference>
<evidence type="ECO:0000313" key="2">
    <source>
        <dbReference type="EMBL" id="AWM12627.1"/>
    </source>
</evidence>
<evidence type="ECO:0000313" key="3">
    <source>
        <dbReference type="Proteomes" id="UP000245429"/>
    </source>
</evidence>
<dbReference type="InterPro" id="IPR001173">
    <property type="entry name" value="Glyco_trans_2-like"/>
</dbReference>
<dbReference type="PANTHER" id="PTHR22916">
    <property type="entry name" value="GLYCOSYLTRANSFERASE"/>
    <property type="match status" value="1"/>
</dbReference>
<dbReference type="SUPFAM" id="SSF53448">
    <property type="entry name" value="Nucleotide-diphospho-sugar transferases"/>
    <property type="match status" value="1"/>
</dbReference>
<gene>
    <name evidence="2" type="ORF">DI487_01250</name>
</gene>
<dbReference type="RefSeq" id="WP_109568036.1">
    <property type="nucleotide sequence ID" value="NZ_CP029463.1"/>
</dbReference>
<proteinExistence type="predicted"/>